<name>A0A2M8P3Z8_9CHLR</name>
<evidence type="ECO:0000313" key="3">
    <source>
        <dbReference type="Proteomes" id="UP000228921"/>
    </source>
</evidence>
<organism evidence="2 3">
    <name type="scientific">Candidatus Thermofonsia Clade 1 bacterium</name>
    <dbReference type="NCBI Taxonomy" id="2364210"/>
    <lineage>
        <taxon>Bacteria</taxon>
        <taxon>Bacillati</taxon>
        <taxon>Chloroflexota</taxon>
        <taxon>Candidatus Thermofontia</taxon>
        <taxon>Candidatus Thermofonsia Clade 1</taxon>
    </lineage>
</organism>
<dbReference type="InterPro" id="IPR002731">
    <property type="entry name" value="ATPase_BadF"/>
</dbReference>
<dbReference type="PANTHER" id="PTHR43190">
    <property type="entry name" value="N-ACETYL-D-GLUCOSAMINE KINASE"/>
    <property type="match status" value="1"/>
</dbReference>
<dbReference type="InterPro" id="IPR052519">
    <property type="entry name" value="Euk-type_GlcNAc_Kinase"/>
</dbReference>
<dbReference type="Gene3D" id="3.30.420.40">
    <property type="match status" value="2"/>
</dbReference>
<dbReference type="InterPro" id="IPR043129">
    <property type="entry name" value="ATPase_NBD"/>
</dbReference>
<dbReference type="Proteomes" id="UP000228921">
    <property type="component" value="Unassembled WGS sequence"/>
</dbReference>
<dbReference type="Pfam" id="PF01869">
    <property type="entry name" value="BcrAD_BadFG"/>
    <property type="match status" value="1"/>
</dbReference>
<sequence length="320" mass="33029">MYVLGIDGGQTATKCVLLTLDGHTLGMGSGGGLLHLAAEGGALRLRQSLWEAISAAFAAANLPVQSVRAIGLGLTGIERAEAPEAHIARAIVSELVSAEEIWIENDGVAALIGAHLGAAGAIAISGTGSILVGLRHDGRIVRVGGWGWLVGDEGSAVWLGKAAVQAVFHTEDGVGAPTLLTALLQQHFGVREVRAIKRLVYAADFGARGFAALAPLIGQAAAQADDVAQSILAEGATALAHAVQALYRAMDFTDQPLPLALIGGAWEHVQGLRERFERAICQLPIRLSAPALPPLYGAALAAIRACGADWQRAAQHIQAS</sequence>
<accession>A0A2M8P3Z8</accession>
<protein>
    <recommendedName>
        <fullName evidence="1">ATPase BadF/BadG/BcrA/BcrD type domain-containing protein</fullName>
    </recommendedName>
</protein>
<proteinExistence type="predicted"/>
<reference evidence="2 3" key="1">
    <citation type="submission" date="2017-11" db="EMBL/GenBank/DDBJ databases">
        <title>Evolution of Phototrophy in the Chloroflexi Phylum Driven by Horizontal Gene Transfer.</title>
        <authorList>
            <person name="Ward L.M."/>
            <person name="Hemp J."/>
            <person name="Shih P.M."/>
            <person name="Mcglynn S.E."/>
            <person name="Fischer W."/>
        </authorList>
    </citation>
    <scope>NUCLEOTIDE SEQUENCE [LARGE SCALE GENOMIC DNA]</scope>
    <source>
        <strain evidence="2">CP2_2F</strain>
    </source>
</reference>
<dbReference type="PANTHER" id="PTHR43190:SF3">
    <property type="entry name" value="N-ACETYL-D-GLUCOSAMINE KINASE"/>
    <property type="match status" value="1"/>
</dbReference>
<evidence type="ECO:0000259" key="1">
    <source>
        <dbReference type="Pfam" id="PF01869"/>
    </source>
</evidence>
<dbReference type="SUPFAM" id="SSF53067">
    <property type="entry name" value="Actin-like ATPase domain"/>
    <property type="match status" value="2"/>
</dbReference>
<feature type="domain" description="ATPase BadF/BadG/BcrA/BcrD type" evidence="1">
    <location>
        <begin position="4"/>
        <end position="302"/>
    </location>
</feature>
<dbReference type="AlphaFoldDB" id="A0A2M8P3Z8"/>
<gene>
    <name evidence="2" type="ORF">CUN51_01195</name>
</gene>
<dbReference type="EMBL" id="PGTK01000001">
    <property type="protein sequence ID" value="PJF32272.1"/>
    <property type="molecule type" value="Genomic_DNA"/>
</dbReference>
<comment type="caution">
    <text evidence="2">The sequence shown here is derived from an EMBL/GenBank/DDBJ whole genome shotgun (WGS) entry which is preliminary data.</text>
</comment>
<dbReference type="CDD" id="cd24007">
    <property type="entry name" value="ASKHA_NBD_eukNAGK-like"/>
    <property type="match status" value="1"/>
</dbReference>
<evidence type="ECO:0000313" key="2">
    <source>
        <dbReference type="EMBL" id="PJF32272.1"/>
    </source>
</evidence>